<dbReference type="Gene3D" id="1.10.10.10">
    <property type="entry name" value="Winged helix-like DNA-binding domain superfamily/Winged helix DNA-binding domain"/>
    <property type="match status" value="1"/>
</dbReference>
<evidence type="ECO:0000256" key="7">
    <source>
        <dbReference type="ARBA" id="ARBA00023125"/>
    </source>
</evidence>
<dbReference type="PRINTS" id="PR00056">
    <property type="entry name" value="HSFDOMAIN"/>
</dbReference>
<proteinExistence type="inferred from homology"/>
<evidence type="ECO:0000313" key="18">
    <source>
        <dbReference type="Proteomes" id="UP000019376"/>
    </source>
</evidence>
<dbReference type="STRING" id="933388.S7ZRC8"/>
<dbReference type="SUPFAM" id="SSF52172">
    <property type="entry name" value="CheY-like"/>
    <property type="match status" value="1"/>
</dbReference>
<organism evidence="17 18">
    <name type="scientific">Penicillium oxalicum (strain 114-2 / CGMCC 5302)</name>
    <name type="common">Penicillium decumbens</name>
    <dbReference type="NCBI Taxonomy" id="933388"/>
    <lineage>
        <taxon>Eukaryota</taxon>
        <taxon>Fungi</taxon>
        <taxon>Dikarya</taxon>
        <taxon>Ascomycota</taxon>
        <taxon>Pezizomycotina</taxon>
        <taxon>Eurotiomycetes</taxon>
        <taxon>Eurotiomycetidae</taxon>
        <taxon>Eurotiales</taxon>
        <taxon>Aspergillaceae</taxon>
        <taxon>Penicillium</taxon>
    </lineage>
</organism>
<dbReference type="Pfam" id="PF00072">
    <property type="entry name" value="Response_reg"/>
    <property type="match status" value="1"/>
</dbReference>
<evidence type="ECO:0000256" key="6">
    <source>
        <dbReference type="ARBA" id="ARBA00023054"/>
    </source>
</evidence>
<dbReference type="OrthoDB" id="424572at2759"/>
<sequence>MDGGQTSSNSAPAGNSSDFVCDPPSRARGLGAQIIQVSPLGRLPVSHSTTTSVSSAARRIATHFRCACIPTHDTATKNAASWSPTGASDFRSWTNTADRMLEDPSYASIVRWGDEGDSFVVLECEKFTKTILPKHFKHSNFASFVRQLNKYDFHKVRQNNEENGQSPYGQNAWEFKHPEFRANSKDSLDNIRRKAPAPRKPTQPADESAPTQQIDLLNQQIVAQQQQIQHLSDRYAQLTVDHQLMLQESMRVQKTVLNHENVIHQLMTYLLSVDARQRRDNKALAFQAQGGTGVSPSQVGGMDDAPSSPLQQASKLLSDMNSEMQFNMAAMDQTANDASKSATAPAAAPAMDASGRPAVVPVSRPATTAPPNAAAMAYPKMGSDLEQVVYPVGATNGIDPMYSEHVNNVPYPMPTKPDADSNDARRFQDNGNRKKTTNVDPGWVRSPHILLVEDDATCRQIGGKFLYSFNCVVDTAFDGLEAVNKMQAGSKYDLILMDIIMPNLDGVSACHLIRQFDRTPIIAMTSNIRSDDIQLYFQHGMDDVLPKPFTRKSLLGMLEKHLVHLKTMAPSLDVTPAAAAGTLAVQPSATQSIKEDNSSPGQSPGGSMTNWQSPGQFHGMAPVPQPMSAVPGQYVAAPGAPPGAYAVDQNGVQYPAPTVTVPSNGAPPRPQHRRQMSEMSSATENPNVKRQRMYSQNQPMMAVQAGRPG</sequence>
<feature type="region of interest" description="Disordered" evidence="15">
    <location>
        <begin position="288"/>
        <end position="309"/>
    </location>
</feature>
<feature type="region of interest" description="Disordered" evidence="15">
    <location>
        <begin position="335"/>
        <end position="356"/>
    </location>
</feature>
<protein>
    <recommendedName>
        <fullName evidence="12">Transcription factor</fullName>
    </recommendedName>
</protein>
<keyword evidence="5 12" id="KW-0805">Transcription regulation</keyword>
<evidence type="ECO:0000256" key="10">
    <source>
        <dbReference type="ARBA" id="ARBA00057149"/>
    </source>
</evidence>
<dbReference type="FunFam" id="1.10.10.10:FF:000380">
    <property type="entry name" value="Transcription factor SKN7"/>
    <property type="match status" value="1"/>
</dbReference>
<evidence type="ECO:0000256" key="12">
    <source>
        <dbReference type="PIRNR" id="PIRNR002595"/>
    </source>
</evidence>
<dbReference type="PANTHER" id="PTHR45339">
    <property type="entry name" value="HYBRID SIGNAL TRANSDUCTION HISTIDINE KINASE J"/>
    <property type="match status" value="1"/>
</dbReference>
<dbReference type="InterPro" id="IPR014402">
    <property type="entry name" value="Sig_transdc_resp-reg_Skn7"/>
</dbReference>
<dbReference type="HOGENOM" id="CLU_008776_2_1_1"/>
<feature type="coiled-coil region" evidence="14">
    <location>
        <begin position="214"/>
        <end position="241"/>
    </location>
</feature>
<dbReference type="GO" id="GO:0005634">
    <property type="term" value="C:nucleus"/>
    <property type="evidence" value="ECO:0007669"/>
    <property type="project" value="UniProtKB-SubCell"/>
</dbReference>
<evidence type="ECO:0000256" key="13">
    <source>
        <dbReference type="PROSITE-ProRule" id="PRU00169"/>
    </source>
</evidence>
<evidence type="ECO:0000256" key="2">
    <source>
        <dbReference type="ARBA" id="ARBA00011233"/>
    </source>
</evidence>
<dbReference type="SMART" id="SM00415">
    <property type="entry name" value="HSF"/>
    <property type="match status" value="1"/>
</dbReference>
<comment type="function">
    <text evidence="10">Transcription factor that is part of a SLN1-YPD1-SKN7 two-component regulatory system, which controls gene expression in response to changes in the osmolarity of the extracellular environment. Under low osmotic conditions, phosphorylated and activated by the phosphorelay intermediate protein YPD1. Also activated in response to oxidative stress, independent on the two-component regulatory system. Regulates heat shock genes in response to oxidative stress and genes involved in cell wall integrity in response to osmotic changes.</text>
</comment>
<feature type="domain" description="Response regulatory" evidence="16">
    <location>
        <begin position="448"/>
        <end position="562"/>
    </location>
</feature>
<dbReference type="CDD" id="cd17546">
    <property type="entry name" value="REC_hyHK_CKI1_RcsC-like"/>
    <property type="match status" value="1"/>
</dbReference>
<keyword evidence="3 13" id="KW-0597">Phosphoprotein</keyword>
<dbReference type="Pfam" id="PF00447">
    <property type="entry name" value="HSF_DNA-bind"/>
    <property type="match status" value="1"/>
</dbReference>
<dbReference type="GO" id="GO:0006357">
    <property type="term" value="P:regulation of transcription by RNA polymerase II"/>
    <property type="evidence" value="ECO:0007669"/>
    <property type="project" value="UniProtKB-UniRule"/>
</dbReference>
<keyword evidence="6 14" id="KW-0175">Coiled coil</keyword>
<dbReference type="eggNOG" id="KOG0519">
    <property type="taxonomic scope" value="Eukaryota"/>
</dbReference>
<dbReference type="SMART" id="SM00448">
    <property type="entry name" value="REC"/>
    <property type="match status" value="1"/>
</dbReference>
<evidence type="ECO:0000256" key="3">
    <source>
        <dbReference type="ARBA" id="ARBA00022553"/>
    </source>
</evidence>
<dbReference type="GO" id="GO:0043565">
    <property type="term" value="F:sequence-specific DNA binding"/>
    <property type="evidence" value="ECO:0007669"/>
    <property type="project" value="InterPro"/>
</dbReference>
<dbReference type="SUPFAM" id="SSF46785">
    <property type="entry name" value="Winged helix' DNA-binding domain"/>
    <property type="match status" value="1"/>
</dbReference>
<dbReference type="FunFam" id="3.40.50.2300:FF:000212">
    <property type="entry name" value="Stress response regulator/HFS transcription factor"/>
    <property type="match status" value="1"/>
</dbReference>
<dbReference type="InterPro" id="IPR000232">
    <property type="entry name" value="HSF_DNA-bd"/>
</dbReference>
<dbReference type="PIRSF" id="PIRSF002595">
    <property type="entry name" value="RR_SKN7"/>
    <property type="match status" value="1"/>
</dbReference>
<dbReference type="InterPro" id="IPR036390">
    <property type="entry name" value="WH_DNA-bd_sf"/>
</dbReference>
<feature type="compositionally biased region" description="Basic and acidic residues" evidence="15">
    <location>
        <begin position="417"/>
        <end position="432"/>
    </location>
</feature>
<feature type="region of interest" description="Disordered" evidence="15">
    <location>
        <begin position="658"/>
        <end position="709"/>
    </location>
</feature>
<dbReference type="PROSITE" id="PS00434">
    <property type="entry name" value="HSF_DOMAIN"/>
    <property type="match status" value="1"/>
</dbReference>
<evidence type="ECO:0000313" key="17">
    <source>
        <dbReference type="EMBL" id="EPS33270.1"/>
    </source>
</evidence>
<evidence type="ECO:0000256" key="5">
    <source>
        <dbReference type="ARBA" id="ARBA00023015"/>
    </source>
</evidence>
<evidence type="ECO:0000256" key="11">
    <source>
        <dbReference type="ARBA" id="ARBA00061465"/>
    </source>
</evidence>
<dbReference type="PhylomeDB" id="S7ZRC8"/>
<keyword evidence="4" id="KW-0902">Two-component regulatory system</keyword>
<keyword evidence="9 12" id="KW-0539">Nucleus</keyword>
<feature type="modified residue" description="4-aspartylphosphate" evidence="13">
    <location>
        <position position="498"/>
    </location>
</feature>
<dbReference type="InterPro" id="IPR036388">
    <property type="entry name" value="WH-like_DNA-bd_sf"/>
</dbReference>
<evidence type="ECO:0000256" key="8">
    <source>
        <dbReference type="ARBA" id="ARBA00023163"/>
    </source>
</evidence>
<comment type="subcellular location">
    <subcellularLocation>
        <location evidence="1 12">Nucleus</location>
    </subcellularLocation>
</comment>
<evidence type="ECO:0000256" key="1">
    <source>
        <dbReference type="ARBA" id="ARBA00004123"/>
    </source>
</evidence>
<feature type="region of interest" description="Disordered" evidence="15">
    <location>
        <begin position="1"/>
        <end position="22"/>
    </location>
</feature>
<dbReference type="eggNOG" id="KOG0627">
    <property type="taxonomic scope" value="Eukaryota"/>
</dbReference>
<dbReference type="PROSITE" id="PS50110">
    <property type="entry name" value="RESPONSE_REGULATORY"/>
    <property type="match status" value="1"/>
</dbReference>
<keyword evidence="7 12" id="KW-0238">DNA-binding</keyword>
<feature type="compositionally biased region" description="Polar residues" evidence="15">
    <location>
        <begin position="677"/>
        <end position="699"/>
    </location>
</feature>
<feature type="region of interest" description="Disordered" evidence="15">
    <location>
        <begin position="586"/>
        <end position="625"/>
    </location>
</feature>
<reference evidence="17 18" key="1">
    <citation type="journal article" date="2013" name="PLoS ONE">
        <title>Genomic and secretomic analyses reveal unique features of the lignocellulolytic enzyme system of Penicillium decumbens.</title>
        <authorList>
            <person name="Liu G."/>
            <person name="Zhang L."/>
            <person name="Wei X."/>
            <person name="Zou G."/>
            <person name="Qin Y."/>
            <person name="Ma L."/>
            <person name="Li J."/>
            <person name="Zheng H."/>
            <person name="Wang S."/>
            <person name="Wang C."/>
            <person name="Xun L."/>
            <person name="Zhao G.-P."/>
            <person name="Zhou Z."/>
            <person name="Qu Y."/>
        </authorList>
    </citation>
    <scope>NUCLEOTIDE SEQUENCE [LARGE SCALE GENOMIC DNA]</scope>
    <source>
        <strain evidence="18">114-2 / CGMCC 5302</strain>
    </source>
</reference>
<dbReference type="InterPro" id="IPR001789">
    <property type="entry name" value="Sig_transdc_resp-reg_receiver"/>
</dbReference>
<evidence type="ECO:0000256" key="15">
    <source>
        <dbReference type="SAM" id="MobiDB-lite"/>
    </source>
</evidence>
<gene>
    <name evidence="17" type="ORF">PDE_08232</name>
</gene>
<feature type="compositionally biased region" description="Polar residues" evidence="15">
    <location>
        <begin position="1"/>
        <end position="18"/>
    </location>
</feature>
<dbReference type="Proteomes" id="UP000019376">
    <property type="component" value="Unassembled WGS sequence"/>
</dbReference>
<dbReference type="AlphaFoldDB" id="S7ZRC8"/>
<dbReference type="PANTHER" id="PTHR45339:SF1">
    <property type="entry name" value="HYBRID SIGNAL TRANSDUCTION HISTIDINE KINASE J"/>
    <property type="match status" value="1"/>
</dbReference>
<accession>S7ZRC8</accession>
<keyword evidence="8 12" id="KW-0804">Transcription</keyword>
<feature type="region of interest" description="Disordered" evidence="15">
    <location>
        <begin position="416"/>
        <end position="439"/>
    </location>
</feature>
<evidence type="ECO:0000256" key="14">
    <source>
        <dbReference type="SAM" id="Coils"/>
    </source>
</evidence>
<keyword evidence="18" id="KW-1185">Reference proteome</keyword>
<dbReference type="InterPro" id="IPR011006">
    <property type="entry name" value="CheY-like_superfamily"/>
</dbReference>
<dbReference type="GO" id="GO:0003700">
    <property type="term" value="F:DNA-binding transcription factor activity"/>
    <property type="evidence" value="ECO:0007669"/>
    <property type="project" value="UniProtKB-UniRule"/>
</dbReference>
<name>S7ZRC8_PENO1</name>
<dbReference type="Gene3D" id="3.40.50.2300">
    <property type="match status" value="1"/>
</dbReference>
<dbReference type="EMBL" id="KB644415">
    <property type="protein sequence ID" value="EPS33270.1"/>
    <property type="molecule type" value="Genomic_DNA"/>
</dbReference>
<evidence type="ECO:0000256" key="4">
    <source>
        <dbReference type="ARBA" id="ARBA00023012"/>
    </source>
</evidence>
<evidence type="ECO:0000256" key="9">
    <source>
        <dbReference type="ARBA" id="ARBA00023242"/>
    </source>
</evidence>
<comment type="similarity">
    <text evidence="11">Belongs to the SKN7 family.</text>
</comment>
<comment type="subunit">
    <text evidence="2">Homotrimer.</text>
</comment>
<dbReference type="GO" id="GO:0000156">
    <property type="term" value="F:phosphorelay response regulator activity"/>
    <property type="evidence" value="ECO:0007669"/>
    <property type="project" value="InterPro"/>
</dbReference>
<evidence type="ECO:0000259" key="16">
    <source>
        <dbReference type="PROSITE" id="PS50110"/>
    </source>
</evidence>
<feature type="compositionally biased region" description="Polar residues" evidence="15">
    <location>
        <begin position="586"/>
        <end position="615"/>
    </location>
</feature>
<feature type="region of interest" description="Disordered" evidence="15">
    <location>
        <begin position="185"/>
        <end position="210"/>
    </location>
</feature>